<dbReference type="NCBIfam" id="TIGR00685">
    <property type="entry name" value="T6PP"/>
    <property type="match status" value="1"/>
</dbReference>
<gene>
    <name evidence="7" type="ORF">HMPREF9997_02606</name>
</gene>
<evidence type="ECO:0000256" key="1">
    <source>
        <dbReference type="ARBA" id="ARBA00000500"/>
    </source>
</evidence>
<comment type="similarity">
    <text evidence="3 6">Belongs to the trehalose phosphatase family.</text>
</comment>
<sequence length="247" mass="26403">MTTLDDLATTPTLLVVSDFDGTLAGFNVDPMNVPVNTTSIAALERLSTMPNTKAAILSGRHLEGLRTVAQVSESVILAGSHGAETNEHTTPLTDEQQEAMAQLSVELHKLTEKYPKLWIETKPLHMVVHTRPLEDTNLEAAAAEEARTLCPAIMHVTEGKHVVEFSAIDVTKGSWITAARDNYGATVVLFIGDDQTDENGFHALGDSDMGIKVGDGDTAATVRVNSLDDVADVLTTLATARAHHLGV</sequence>
<dbReference type="GO" id="GO:0005992">
    <property type="term" value="P:trehalose biosynthetic process"/>
    <property type="evidence" value="ECO:0007669"/>
    <property type="project" value="UniProtKB-UniPathway"/>
</dbReference>
<evidence type="ECO:0000256" key="6">
    <source>
        <dbReference type="RuleBase" id="RU361117"/>
    </source>
</evidence>
<name>L1MA27_9CORY</name>
<dbReference type="AlphaFoldDB" id="L1MA27"/>
<evidence type="ECO:0000256" key="3">
    <source>
        <dbReference type="ARBA" id="ARBA00008770"/>
    </source>
</evidence>
<evidence type="ECO:0000313" key="8">
    <source>
        <dbReference type="Proteomes" id="UP000010445"/>
    </source>
</evidence>
<evidence type="ECO:0000256" key="4">
    <source>
        <dbReference type="ARBA" id="ARBA00022801"/>
    </source>
</evidence>
<keyword evidence="4 6" id="KW-0378">Hydrolase</keyword>
<keyword evidence="6" id="KW-0460">Magnesium</keyword>
<comment type="catalytic activity">
    <reaction evidence="1 6">
        <text>alpha,alpha-trehalose 6-phosphate + H2O = alpha,alpha-trehalose + phosphate</text>
        <dbReference type="Rhea" id="RHEA:23420"/>
        <dbReference type="ChEBI" id="CHEBI:15377"/>
        <dbReference type="ChEBI" id="CHEBI:16551"/>
        <dbReference type="ChEBI" id="CHEBI:43474"/>
        <dbReference type="ChEBI" id="CHEBI:58429"/>
        <dbReference type="EC" id="3.1.3.12"/>
    </reaction>
</comment>
<dbReference type="NCBIfam" id="TIGR01484">
    <property type="entry name" value="HAD-SF-IIB"/>
    <property type="match status" value="1"/>
</dbReference>
<dbReference type="Proteomes" id="UP000010445">
    <property type="component" value="Unassembled WGS sequence"/>
</dbReference>
<keyword evidence="8" id="KW-1185">Reference proteome</keyword>
<dbReference type="GO" id="GO:0004805">
    <property type="term" value="F:trehalose-phosphatase activity"/>
    <property type="evidence" value="ECO:0007669"/>
    <property type="project" value="UniProtKB-EC"/>
</dbReference>
<comment type="caution">
    <text evidence="7">The sequence shown here is derived from an EMBL/GenBank/DDBJ whole genome shotgun (WGS) entry which is preliminary data.</text>
</comment>
<evidence type="ECO:0000256" key="5">
    <source>
        <dbReference type="ARBA" id="ARBA00024179"/>
    </source>
</evidence>
<dbReference type="eggNOG" id="COG1877">
    <property type="taxonomic scope" value="Bacteria"/>
</dbReference>
<dbReference type="Pfam" id="PF02358">
    <property type="entry name" value="Trehalose_PPase"/>
    <property type="match status" value="1"/>
</dbReference>
<reference evidence="7 8" key="1">
    <citation type="submission" date="2012-05" db="EMBL/GenBank/DDBJ databases">
        <authorList>
            <person name="Weinstock G."/>
            <person name="Sodergren E."/>
            <person name="Lobos E.A."/>
            <person name="Fulton L."/>
            <person name="Fulton R."/>
            <person name="Courtney L."/>
            <person name="Fronick C."/>
            <person name="O'Laughlin M."/>
            <person name="Godfrey J."/>
            <person name="Wilson R.M."/>
            <person name="Miner T."/>
            <person name="Farmer C."/>
            <person name="Delehaunty K."/>
            <person name="Cordes M."/>
            <person name="Minx P."/>
            <person name="Tomlinson C."/>
            <person name="Chen J."/>
            <person name="Wollam A."/>
            <person name="Pepin K.H."/>
            <person name="Bhonagiri V."/>
            <person name="Zhang X."/>
            <person name="Suruliraj S."/>
            <person name="Warren W."/>
            <person name="Mitreva M."/>
            <person name="Mardis E.R."/>
            <person name="Wilson R.K."/>
        </authorList>
    </citation>
    <scope>NUCLEOTIDE SEQUENCE [LARGE SCALE GENOMIC DNA]</scope>
    <source>
        <strain evidence="7 8">F0235</strain>
    </source>
</reference>
<keyword evidence="6" id="KW-0479">Metal-binding</keyword>
<comment type="pathway">
    <text evidence="2 6">Glycan biosynthesis; trehalose biosynthesis.</text>
</comment>
<dbReference type="InterPro" id="IPR006379">
    <property type="entry name" value="HAD-SF_hydro_IIB"/>
</dbReference>
<dbReference type="InterPro" id="IPR044651">
    <property type="entry name" value="OTSB-like"/>
</dbReference>
<comment type="function">
    <text evidence="5 6">Removes the phosphate from trehalose 6-phosphate to produce free trehalose.</text>
</comment>
<evidence type="ECO:0000313" key="7">
    <source>
        <dbReference type="EMBL" id="EKX87829.1"/>
    </source>
</evidence>
<dbReference type="Gene3D" id="3.30.70.1020">
    <property type="entry name" value="Trehalose-6-phosphate phosphatase related protein, domain 2"/>
    <property type="match status" value="1"/>
</dbReference>
<dbReference type="OrthoDB" id="9816160at2"/>
<evidence type="ECO:0000256" key="2">
    <source>
        <dbReference type="ARBA" id="ARBA00005199"/>
    </source>
</evidence>
<dbReference type="InterPro" id="IPR023214">
    <property type="entry name" value="HAD_sf"/>
</dbReference>
<dbReference type="InterPro" id="IPR003337">
    <property type="entry name" value="Trehalose_PPase"/>
</dbReference>
<comment type="cofactor">
    <cofactor evidence="6">
        <name>Mg(2+)</name>
        <dbReference type="ChEBI" id="CHEBI:18420"/>
    </cofactor>
</comment>
<dbReference type="PANTHER" id="PTHR43768">
    <property type="entry name" value="TREHALOSE 6-PHOSPHATE PHOSPHATASE"/>
    <property type="match status" value="1"/>
</dbReference>
<accession>L1MA27</accession>
<proteinExistence type="inferred from homology"/>
<protein>
    <recommendedName>
        <fullName evidence="6">Trehalose 6-phosphate phosphatase</fullName>
        <ecNumber evidence="6">3.1.3.12</ecNumber>
    </recommendedName>
</protein>
<dbReference type="UniPathway" id="UPA00299"/>
<dbReference type="EMBL" id="AMEM01000041">
    <property type="protein sequence ID" value="EKX87829.1"/>
    <property type="molecule type" value="Genomic_DNA"/>
</dbReference>
<dbReference type="InterPro" id="IPR036412">
    <property type="entry name" value="HAD-like_sf"/>
</dbReference>
<dbReference type="PANTHER" id="PTHR43768:SF3">
    <property type="entry name" value="TREHALOSE 6-PHOSPHATE PHOSPHATASE"/>
    <property type="match status" value="1"/>
</dbReference>
<dbReference type="GO" id="GO:0046872">
    <property type="term" value="F:metal ion binding"/>
    <property type="evidence" value="ECO:0007669"/>
    <property type="project" value="UniProtKB-KW"/>
</dbReference>
<dbReference type="SUPFAM" id="SSF56784">
    <property type="entry name" value="HAD-like"/>
    <property type="match status" value="1"/>
</dbReference>
<dbReference type="HOGENOM" id="CLU_037265_2_1_11"/>
<dbReference type="EC" id="3.1.3.12" evidence="6"/>
<dbReference type="RefSeq" id="WP_006062410.1">
    <property type="nucleotide sequence ID" value="NZ_KB290824.1"/>
</dbReference>
<dbReference type="Gene3D" id="3.40.50.1000">
    <property type="entry name" value="HAD superfamily/HAD-like"/>
    <property type="match status" value="1"/>
</dbReference>
<organism evidence="7 8">
    <name type="scientific">Corynebacterium durum F0235</name>
    <dbReference type="NCBI Taxonomy" id="1035195"/>
    <lineage>
        <taxon>Bacteria</taxon>
        <taxon>Bacillati</taxon>
        <taxon>Actinomycetota</taxon>
        <taxon>Actinomycetes</taxon>
        <taxon>Mycobacteriales</taxon>
        <taxon>Corynebacteriaceae</taxon>
        <taxon>Corynebacterium</taxon>
    </lineage>
</organism>
<dbReference type="STRING" id="1035195.HMPREF9997_02606"/>
<dbReference type="PATRIC" id="fig|1035195.3.peg.2331"/>